<protein>
    <submittedName>
        <fullName evidence="1">Uncharacterized protein</fullName>
    </submittedName>
</protein>
<reference evidence="1" key="1">
    <citation type="submission" date="2018-05" db="EMBL/GenBank/DDBJ databases">
        <authorList>
            <person name="Lanie J.A."/>
            <person name="Ng W.-L."/>
            <person name="Kazmierczak K.M."/>
            <person name="Andrzejewski T.M."/>
            <person name="Davidsen T.M."/>
            <person name="Wayne K.J."/>
            <person name="Tettelin H."/>
            <person name="Glass J.I."/>
            <person name="Rusch D."/>
            <person name="Podicherti R."/>
            <person name="Tsui H.-C.T."/>
            <person name="Winkler M.E."/>
        </authorList>
    </citation>
    <scope>NUCLEOTIDE SEQUENCE</scope>
</reference>
<dbReference type="EMBL" id="UINC01222801">
    <property type="protein sequence ID" value="SVE51736.1"/>
    <property type="molecule type" value="Genomic_DNA"/>
</dbReference>
<name>A0A383E4K1_9ZZZZ</name>
<feature type="non-terminal residue" evidence="1">
    <location>
        <position position="92"/>
    </location>
</feature>
<proteinExistence type="predicted"/>
<dbReference type="AlphaFoldDB" id="A0A383E4K1"/>
<organism evidence="1">
    <name type="scientific">marine metagenome</name>
    <dbReference type="NCBI Taxonomy" id="408172"/>
    <lineage>
        <taxon>unclassified sequences</taxon>
        <taxon>metagenomes</taxon>
        <taxon>ecological metagenomes</taxon>
    </lineage>
</organism>
<accession>A0A383E4K1</accession>
<evidence type="ECO:0000313" key="1">
    <source>
        <dbReference type="EMBL" id="SVE51736.1"/>
    </source>
</evidence>
<sequence>MALTTFQGPVRSLGGFYSQGPATTVALTADATLSPTTHGGKIILLNNSSLTLTLPEISVAADPTTGGPGAEPNTLNNTGLMYNIVFLVDCTL</sequence>
<gene>
    <name evidence="1" type="ORF">METZ01_LOCUS504590</name>
</gene>